<feature type="compositionally biased region" description="Basic and acidic residues" evidence="6">
    <location>
        <begin position="51"/>
        <end position="60"/>
    </location>
</feature>
<dbReference type="InterPro" id="IPR049885">
    <property type="entry name" value="MTCL1-3"/>
</dbReference>
<dbReference type="GO" id="GO:0005615">
    <property type="term" value="C:extracellular space"/>
    <property type="evidence" value="ECO:0007669"/>
    <property type="project" value="InterPro"/>
</dbReference>
<feature type="region of interest" description="Disordered" evidence="6">
    <location>
        <begin position="50"/>
        <end position="126"/>
    </location>
</feature>
<feature type="domain" description="SOGA coiled-coil" evidence="8">
    <location>
        <begin position="632"/>
        <end position="718"/>
    </location>
</feature>
<evidence type="ECO:0000256" key="1">
    <source>
        <dbReference type="ARBA" id="ARBA00004370"/>
    </source>
</evidence>
<name>A0A6F9DSQ5_9ASCI</name>
<keyword evidence="7" id="KW-1133">Transmembrane helix</keyword>
<keyword evidence="4 7" id="KW-0472">Membrane</keyword>
<keyword evidence="2" id="KW-0597">Phosphoprotein</keyword>
<sequence>MLSNVTRVCRCPPHNCRCGMTTIFPAKNHSDVIKDGDVDVYVDSHQITDLNDVRVPDSPKHTNGSSQTTTSVKYKQDGSRNKQRNQQTDPLKRALIPPANQTGIGKSKQTGGGGVREGVGREGGGGARVTFLETPTLHVLQPHSHKRHFSHHLLDHFSSNELLRRSEKKRPHQRQKWQELTPVSTSCEYKDSNFLSEGTPSSLIVVKQHLEPSLSMSDGEVLQTTKSHPPLKSTNWRRTPVLYGDKKANKKYYSFQYESVDGPTTRFEDKFQKTRGAGRGHHSDVTNKTRLQQSRNKYGASYLGKQGRADEVSELDSGVVMRSGRGGMQKNKLRRCKSLKDSTVVDYLHSRAVQTDLSSFVQLDLQHAASQTDTKRLEFGELFQFDKSELSDSSVTTTSFVDSSLSSTPTEEYADDKSSLTYDEEFAKELNSDLTPNSYFRFHLQARSKHIHNRLRRMREHLSSQHKSRVDVNNATITLLNDLEQVVFEAYELYDDFDCDMNKDSDKLQEMRKELQATKRNCRILEYELMRSDVISADNERVAELEEETKLCRHVAVSLHWELQAADEKLQKTENENNDLREKMLTAEVEKDIYEKEVLSLRNMVDQMSLHASSVPAEPEPPSSTHRQTIPELQRQVRFYDEERKAVLTRLVEVEKERDSILEMNDNYRRIYGEILLPLRSLESEEWRTKDLKIRIRMAEDQAGVLGRRVMQLEMENGNLLKQVEDWETTNAEQSKKATTSDVQFLEDEVEALRLALQEAEEENLVLRDQLGHMNRMAKEREKKLLLEVPKLDEKIIPKSPIPEKAPATPSEVVQPWSLPDSKSVRVNRSDSDMTLSVMNPSDLDKYSMRVMTHIRTAIDAETQTIENMQVSDVIERILGDSDIRKPQRISKELIDVLTRSKEADVTRVVEQLHNLAVATHSLLGDCDVTDVRRVVTDDKATQKTEGSLVHYHVTTEEVRRSLPPPRVEVITVEKEQPRRVLNTSQLLVLTLLSYVTATSLPFSTLLKLIFLVALFFLF</sequence>
<feature type="transmembrane region" description="Helical" evidence="7">
    <location>
        <begin position="987"/>
        <end position="1018"/>
    </location>
</feature>
<dbReference type="PANTHER" id="PTHR15742:SF5">
    <property type="entry name" value="GIRDIN"/>
    <property type="match status" value="1"/>
</dbReference>
<evidence type="ECO:0000259" key="8">
    <source>
        <dbReference type="Pfam" id="PF11365"/>
    </source>
</evidence>
<dbReference type="InterPro" id="IPR027881">
    <property type="entry name" value="SOGA_CC"/>
</dbReference>
<evidence type="ECO:0000256" key="6">
    <source>
        <dbReference type="SAM" id="MobiDB-lite"/>
    </source>
</evidence>
<protein>
    <submittedName>
        <fullName evidence="9">Protein SOGA3-like</fullName>
    </submittedName>
</protein>
<feature type="coiled-coil region" evidence="5">
    <location>
        <begin position="556"/>
        <end position="597"/>
    </location>
</feature>
<dbReference type="EMBL" id="LR790612">
    <property type="protein sequence ID" value="CAB3266474.1"/>
    <property type="molecule type" value="mRNA"/>
</dbReference>
<reference evidence="9" key="1">
    <citation type="submission" date="2020-04" db="EMBL/GenBank/DDBJ databases">
        <authorList>
            <person name="Neveu A P."/>
        </authorList>
    </citation>
    <scope>NUCLEOTIDE SEQUENCE</scope>
    <source>
        <tissue evidence="9">Whole embryo</tissue>
    </source>
</reference>
<keyword evidence="7" id="KW-0812">Transmembrane</keyword>
<dbReference type="AlphaFoldDB" id="A0A6F9DSQ5"/>
<evidence type="ECO:0000256" key="7">
    <source>
        <dbReference type="SAM" id="Phobius"/>
    </source>
</evidence>
<comment type="subcellular location">
    <subcellularLocation>
        <location evidence="1">Membrane</location>
    </subcellularLocation>
</comment>
<gene>
    <name evidence="9" type="primary">Soga3</name>
</gene>
<evidence type="ECO:0000313" key="9">
    <source>
        <dbReference type="EMBL" id="CAB3266474.1"/>
    </source>
</evidence>
<feature type="coiled-coil region" evidence="5">
    <location>
        <begin position="710"/>
        <end position="777"/>
    </location>
</feature>
<dbReference type="Pfam" id="PF11365">
    <property type="entry name" value="SOGA"/>
    <property type="match status" value="1"/>
</dbReference>
<accession>A0A6F9DSQ5</accession>
<evidence type="ECO:0000256" key="2">
    <source>
        <dbReference type="ARBA" id="ARBA00022553"/>
    </source>
</evidence>
<dbReference type="PANTHER" id="PTHR15742">
    <property type="entry name" value="GIRDIN"/>
    <property type="match status" value="1"/>
</dbReference>
<evidence type="ECO:0000256" key="4">
    <source>
        <dbReference type="ARBA" id="ARBA00023136"/>
    </source>
</evidence>
<feature type="coiled-coil region" evidence="5">
    <location>
        <begin position="501"/>
        <end position="528"/>
    </location>
</feature>
<organism evidence="9">
    <name type="scientific">Phallusia mammillata</name>
    <dbReference type="NCBI Taxonomy" id="59560"/>
    <lineage>
        <taxon>Eukaryota</taxon>
        <taxon>Metazoa</taxon>
        <taxon>Chordata</taxon>
        <taxon>Tunicata</taxon>
        <taxon>Ascidiacea</taxon>
        <taxon>Phlebobranchia</taxon>
        <taxon>Ascidiidae</taxon>
        <taxon>Phallusia</taxon>
    </lineage>
</organism>
<feature type="region of interest" description="Disordered" evidence="6">
    <location>
        <begin position="273"/>
        <end position="294"/>
    </location>
</feature>
<proteinExistence type="evidence at transcript level"/>
<feature type="compositionally biased region" description="Gly residues" evidence="6">
    <location>
        <begin position="110"/>
        <end position="126"/>
    </location>
</feature>
<keyword evidence="3 5" id="KW-0175">Coiled coil</keyword>
<feature type="compositionally biased region" description="Polar residues" evidence="6">
    <location>
        <begin position="61"/>
        <end position="73"/>
    </location>
</feature>
<dbReference type="GO" id="GO:0016020">
    <property type="term" value="C:membrane"/>
    <property type="evidence" value="ECO:0007669"/>
    <property type="project" value="UniProtKB-SubCell"/>
</dbReference>
<evidence type="ECO:0000256" key="5">
    <source>
        <dbReference type="SAM" id="Coils"/>
    </source>
</evidence>
<evidence type="ECO:0000256" key="3">
    <source>
        <dbReference type="ARBA" id="ARBA00023054"/>
    </source>
</evidence>
<dbReference type="GO" id="GO:0010506">
    <property type="term" value="P:regulation of autophagy"/>
    <property type="evidence" value="ECO:0007669"/>
    <property type="project" value="InterPro"/>
</dbReference>